<organism evidence="1">
    <name type="scientific">marine metagenome</name>
    <dbReference type="NCBI Taxonomy" id="408172"/>
    <lineage>
        <taxon>unclassified sequences</taxon>
        <taxon>metagenomes</taxon>
        <taxon>ecological metagenomes</taxon>
    </lineage>
</organism>
<proteinExistence type="predicted"/>
<reference evidence="1" key="1">
    <citation type="submission" date="2018-05" db="EMBL/GenBank/DDBJ databases">
        <authorList>
            <person name="Lanie J.A."/>
            <person name="Ng W.-L."/>
            <person name="Kazmierczak K.M."/>
            <person name="Andrzejewski T.M."/>
            <person name="Davidsen T.M."/>
            <person name="Wayne K.J."/>
            <person name="Tettelin H."/>
            <person name="Glass J.I."/>
            <person name="Rusch D."/>
            <person name="Podicherti R."/>
            <person name="Tsui H.-C.T."/>
            <person name="Winkler M.E."/>
        </authorList>
    </citation>
    <scope>NUCLEOTIDE SEQUENCE</scope>
</reference>
<feature type="non-terminal residue" evidence="1">
    <location>
        <position position="72"/>
    </location>
</feature>
<feature type="non-terminal residue" evidence="1">
    <location>
        <position position="1"/>
    </location>
</feature>
<sequence>MRVFPVQANYYQQFDADFNLDIPGEGYGGWKRAMINLSLDHTAVVVMHAWDCGKREQYPGWHRAVEYIPRAN</sequence>
<gene>
    <name evidence="1" type="ORF">METZ01_LOCUS477222</name>
</gene>
<accession>A0A383BYB6</accession>
<evidence type="ECO:0000313" key="1">
    <source>
        <dbReference type="EMBL" id="SVE24368.1"/>
    </source>
</evidence>
<dbReference type="EMBL" id="UINC01203899">
    <property type="protein sequence ID" value="SVE24368.1"/>
    <property type="molecule type" value="Genomic_DNA"/>
</dbReference>
<dbReference type="AlphaFoldDB" id="A0A383BYB6"/>
<name>A0A383BYB6_9ZZZZ</name>
<protein>
    <submittedName>
        <fullName evidence="1">Uncharacterized protein</fullName>
    </submittedName>
</protein>